<reference evidence="1 2" key="1">
    <citation type="submission" date="2017-02" db="EMBL/GenBank/DDBJ databases">
        <title>Genomes of Trichoderma spp. with biocontrol activity.</title>
        <authorList>
            <person name="Gardiner D."/>
            <person name="Kazan K."/>
            <person name="Vos C."/>
            <person name="Harvey P."/>
        </authorList>
    </citation>
    <scope>NUCLEOTIDE SEQUENCE [LARGE SCALE GENOMIC DNA]</scope>
    <source>
        <strain evidence="1 2">A5MH</strain>
    </source>
</reference>
<dbReference type="AlphaFoldDB" id="A0A2K0SVB3"/>
<name>A0A2K0SVB3_9HYPO</name>
<accession>A0A2K0SVB3</accession>
<dbReference type="Proteomes" id="UP000236546">
    <property type="component" value="Unassembled WGS sequence"/>
</dbReference>
<gene>
    <name evidence="1" type="ORF">TGAMA5MH_10885</name>
</gene>
<evidence type="ECO:0000313" key="2">
    <source>
        <dbReference type="Proteomes" id="UP000236546"/>
    </source>
</evidence>
<protein>
    <submittedName>
        <fullName evidence="1">Uncharacterized protein</fullName>
    </submittedName>
</protein>
<comment type="caution">
    <text evidence="1">The sequence shown here is derived from an EMBL/GenBank/DDBJ whole genome shotgun (WGS) entry which is preliminary data.</text>
</comment>
<sequence length="274" mass="30853">MKLVYGDEEMEGSLNVDRLRILSRSLKSFYFEIEGKVNPEFEIGWVSVIKIIFGYDGHSIGTTTVRDMPMVLDDKNYLTTKWSEEQEPEMQIKSMRAFQAFLRGVMPKKNADTPLNIQNTTVAHLSVSPSGHTLKIYLDLSCMTRMRATVTSLEIHGDEISITMKIANLSSLELLFDQEGTFLLKKGQQTVGELNGCLDIVPGEFEVDLEGHIKSGVSGVVTLKGDHYEDMDRSWQEYAIKLFEVEVNLDEIDVVGNTVDIADHGEHLLSTRSK</sequence>
<evidence type="ECO:0000313" key="1">
    <source>
        <dbReference type="EMBL" id="PNP37215.1"/>
    </source>
</evidence>
<dbReference type="EMBL" id="MTYH01000188">
    <property type="protein sequence ID" value="PNP37215.1"/>
    <property type="molecule type" value="Genomic_DNA"/>
</dbReference>
<dbReference type="OrthoDB" id="4897004at2759"/>
<proteinExistence type="predicted"/>
<organism evidence="1 2">
    <name type="scientific">Trichoderma gamsii</name>
    <dbReference type="NCBI Taxonomy" id="398673"/>
    <lineage>
        <taxon>Eukaryota</taxon>
        <taxon>Fungi</taxon>
        <taxon>Dikarya</taxon>
        <taxon>Ascomycota</taxon>
        <taxon>Pezizomycotina</taxon>
        <taxon>Sordariomycetes</taxon>
        <taxon>Hypocreomycetidae</taxon>
        <taxon>Hypocreales</taxon>
        <taxon>Hypocreaceae</taxon>
        <taxon>Trichoderma</taxon>
    </lineage>
</organism>